<protein>
    <recommendedName>
        <fullName evidence="6">Transporter</fullName>
    </recommendedName>
</protein>
<keyword evidence="3 6" id="KW-0812">Transmembrane</keyword>
<evidence type="ECO:0000256" key="2">
    <source>
        <dbReference type="ARBA" id="ARBA00022448"/>
    </source>
</evidence>
<feature type="transmembrane region" description="Helical" evidence="7">
    <location>
        <begin position="247"/>
        <end position="272"/>
    </location>
</feature>
<feature type="transmembrane region" description="Helical" evidence="7">
    <location>
        <begin position="29"/>
        <end position="55"/>
    </location>
</feature>
<feature type="transmembrane region" description="Helical" evidence="7">
    <location>
        <begin position="210"/>
        <end position="235"/>
    </location>
</feature>
<evidence type="ECO:0000256" key="6">
    <source>
        <dbReference type="RuleBase" id="RU003732"/>
    </source>
</evidence>
<dbReference type="CDD" id="cd10334">
    <property type="entry name" value="SLC6sbd_u1"/>
    <property type="match status" value="1"/>
</dbReference>
<dbReference type="PROSITE" id="PS00610">
    <property type="entry name" value="NA_NEUROTRAN_SYMP_1"/>
    <property type="match status" value="1"/>
</dbReference>
<evidence type="ECO:0000256" key="1">
    <source>
        <dbReference type="ARBA" id="ARBA00004141"/>
    </source>
</evidence>
<feature type="transmembrane region" description="Helical" evidence="7">
    <location>
        <begin position="451"/>
        <end position="475"/>
    </location>
</feature>
<dbReference type="NCBIfam" id="NF037979">
    <property type="entry name" value="Na_transp"/>
    <property type="match status" value="1"/>
</dbReference>
<name>A0A8G1EG27_9EURY</name>
<proteinExistence type="inferred from homology"/>
<feature type="transmembrane region" description="Helical" evidence="7">
    <location>
        <begin position="303"/>
        <end position="325"/>
    </location>
</feature>
<organism evidence="8 9">
    <name type="scientific">Methanofollis formosanus</name>
    <dbReference type="NCBI Taxonomy" id="299308"/>
    <lineage>
        <taxon>Archaea</taxon>
        <taxon>Methanobacteriati</taxon>
        <taxon>Methanobacteriota</taxon>
        <taxon>Stenosarchaea group</taxon>
        <taxon>Methanomicrobia</taxon>
        <taxon>Methanomicrobiales</taxon>
        <taxon>Methanomicrobiaceae</taxon>
        <taxon>Methanofollis</taxon>
    </lineage>
</organism>
<keyword evidence="9" id="KW-1185">Reference proteome</keyword>
<gene>
    <name evidence="8" type="ORF">E2N92_08095</name>
</gene>
<evidence type="ECO:0000313" key="8">
    <source>
        <dbReference type="EMBL" id="QYZ79393.1"/>
    </source>
</evidence>
<dbReference type="GO" id="GO:0035725">
    <property type="term" value="P:sodium ion transmembrane transport"/>
    <property type="evidence" value="ECO:0007669"/>
    <property type="project" value="TreeGrafter"/>
</dbReference>
<accession>A0A8G1EG27</accession>
<dbReference type="GO" id="GO:0005886">
    <property type="term" value="C:plasma membrane"/>
    <property type="evidence" value="ECO:0007669"/>
    <property type="project" value="TreeGrafter"/>
</dbReference>
<dbReference type="Pfam" id="PF00209">
    <property type="entry name" value="SNF"/>
    <property type="match status" value="2"/>
</dbReference>
<feature type="transmembrane region" description="Helical" evidence="7">
    <location>
        <begin position="420"/>
        <end position="439"/>
    </location>
</feature>
<comment type="similarity">
    <text evidence="6">Belongs to the sodium:neurotransmitter symporter (SNF) (TC 2.A.22) family.</text>
</comment>
<reference evidence="8" key="1">
    <citation type="journal article" date="2005" name="Int. J. Syst. Evol. Microbiol.">
        <title>Methanofollis formosanus sp. nov., isolated from a fish pond.</title>
        <authorList>
            <person name="Wu S.Y."/>
            <person name="Chen S.C."/>
            <person name="Lai M.C."/>
        </authorList>
    </citation>
    <scope>NUCLEOTIDE SEQUENCE</scope>
    <source>
        <strain evidence="8">ML15</strain>
    </source>
</reference>
<dbReference type="PANTHER" id="PTHR11616:SF240">
    <property type="entry name" value="BLOATED TUBULES, ISOFORM B-RELATED"/>
    <property type="match status" value="1"/>
</dbReference>
<dbReference type="OrthoDB" id="99721at2157"/>
<feature type="transmembrane region" description="Helical" evidence="7">
    <location>
        <begin position="345"/>
        <end position="370"/>
    </location>
</feature>
<dbReference type="InterPro" id="IPR000175">
    <property type="entry name" value="Na/ntran_symport"/>
</dbReference>
<dbReference type="InterPro" id="IPR037272">
    <property type="entry name" value="SNS_sf"/>
</dbReference>
<keyword evidence="2 6" id="KW-0813">Transport</keyword>
<feature type="transmembrane region" description="Helical" evidence="7">
    <location>
        <begin position="167"/>
        <end position="190"/>
    </location>
</feature>
<dbReference type="KEGG" id="mfk:E2N92_08095"/>
<evidence type="ECO:0000256" key="7">
    <source>
        <dbReference type="SAM" id="Phobius"/>
    </source>
</evidence>
<evidence type="ECO:0000256" key="5">
    <source>
        <dbReference type="ARBA" id="ARBA00023136"/>
    </source>
</evidence>
<dbReference type="EMBL" id="CP037968">
    <property type="protein sequence ID" value="QYZ79393.1"/>
    <property type="molecule type" value="Genomic_DNA"/>
</dbReference>
<feature type="transmembrane region" description="Helical" evidence="7">
    <location>
        <begin position="136"/>
        <end position="155"/>
    </location>
</feature>
<dbReference type="PRINTS" id="PR00176">
    <property type="entry name" value="NANEUSMPORT"/>
</dbReference>
<reference evidence="8" key="2">
    <citation type="submission" date="2019-03" db="EMBL/GenBank/DDBJ databases">
        <authorList>
            <person name="Chen S.-C."/>
            <person name="Wu S.-Y."/>
            <person name="Lai M.-C."/>
        </authorList>
    </citation>
    <scope>NUCLEOTIDE SEQUENCE</scope>
    <source>
        <strain evidence="8">ML15</strain>
    </source>
</reference>
<feature type="transmembrane region" description="Helical" evidence="7">
    <location>
        <begin position="376"/>
        <end position="399"/>
    </location>
</feature>
<evidence type="ECO:0000256" key="3">
    <source>
        <dbReference type="ARBA" id="ARBA00022692"/>
    </source>
</evidence>
<dbReference type="SUPFAM" id="SSF161070">
    <property type="entry name" value="SNF-like"/>
    <property type="match status" value="1"/>
</dbReference>
<sequence>MAFILAAIGAAIGIGNVWRFPYMAYSNGGGAFLIPYTVALATAGIPLLIMEFGLGYKAKAGAPLSFRKLLGEGREWIGWMAVLVGFLTMTYYCTILAWAADYTVFSTSLAYAGNTEAFFFGDFLGLSDNIGLFGNINWLIVAGAAFAWLWVYVAVIRGVRSVEKMAYVTVVLPWLLILLFVVRGVTLPGAMDGIAYYLTPDFSVLLDPQVWLAAYGQIFFTLSLGWGVMIAYASYLPEKSDIGKNAVIIAVANSVTSIVAGFAVFSTLGYMAHQADVPITEVVRGGIELAFVTYPAAIQLLPFGAPVFGVLFFLMLLSLGIASAFATIEAVNRAVIDQTDLPRRLVVPAVCISGFLLGLFFTTSSGYQWLDIADHYLSFFALVLVGALEAVAVGHLYGADLMRRFINAHSEIVVGRWWDLCIRYVAPVLLFTALGFSLVKGVAEPYGGYPLWANAFGWGLVLFVPIGAVAIAWAVQKKERRTL</sequence>
<dbReference type="AlphaFoldDB" id="A0A8G1EG27"/>
<evidence type="ECO:0000313" key="9">
    <source>
        <dbReference type="Proteomes" id="UP000826709"/>
    </source>
</evidence>
<keyword evidence="6" id="KW-0769">Symport</keyword>
<dbReference type="GO" id="GO:0015293">
    <property type="term" value="F:symporter activity"/>
    <property type="evidence" value="ECO:0007669"/>
    <property type="project" value="UniProtKB-KW"/>
</dbReference>
<dbReference type="Proteomes" id="UP000826709">
    <property type="component" value="Chromosome"/>
</dbReference>
<comment type="subcellular location">
    <subcellularLocation>
        <location evidence="1">Membrane</location>
        <topology evidence="1">Multi-pass membrane protein</topology>
    </subcellularLocation>
</comment>
<dbReference type="PROSITE" id="PS50267">
    <property type="entry name" value="NA_NEUROTRAN_SYMP_3"/>
    <property type="match status" value="1"/>
</dbReference>
<keyword evidence="5 7" id="KW-0472">Membrane</keyword>
<keyword evidence="4 7" id="KW-1133">Transmembrane helix</keyword>
<feature type="transmembrane region" description="Helical" evidence="7">
    <location>
        <begin position="76"/>
        <end position="100"/>
    </location>
</feature>
<dbReference type="PANTHER" id="PTHR11616">
    <property type="entry name" value="SODIUM/CHLORIDE DEPENDENT TRANSPORTER"/>
    <property type="match status" value="1"/>
</dbReference>
<evidence type="ECO:0000256" key="4">
    <source>
        <dbReference type="ARBA" id="ARBA00022989"/>
    </source>
</evidence>